<feature type="region of interest" description="Disordered" evidence="1">
    <location>
        <begin position="19"/>
        <end position="73"/>
    </location>
</feature>
<dbReference type="EMBL" id="JANBOJ010000101">
    <property type="protein sequence ID" value="KAJ1722639.1"/>
    <property type="molecule type" value="Genomic_DNA"/>
</dbReference>
<organism evidence="2 3">
    <name type="scientific">Coemansia erecta</name>
    <dbReference type="NCBI Taxonomy" id="147472"/>
    <lineage>
        <taxon>Eukaryota</taxon>
        <taxon>Fungi</taxon>
        <taxon>Fungi incertae sedis</taxon>
        <taxon>Zoopagomycota</taxon>
        <taxon>Kickxellomycotina</taxon>
        <taxon>Kickxellomycetes</taxon>
        <taxon>Kickxellales</taxon>
        <taxon>Kickxellaceae</taxon>
        <taxon>Coemansia</taxon>
    </lineage>
</organism>
<proteinExistence type="predicted"/>
<feature type="compositionally biased region" description="Low complexity" evidence="1">
    <location>
        <begin position="60"/>
        <end position="71"/>
    </location>
</feature>
<keyword evidence="3" id="KW-1185">Reference proteome</keyword>
<sequence length="182" mass="20628">MQAIYDSIRSLNCCISAKDDTHRAEENTDKADNKEKTPGNSASEAAVTTKPPVPSNNATNSSDNSRNINSNHGRDAIKNVADKNQKKLQRPPSITPPPITRMFLVQPHVTPDQKWAAEETIYKVYSSPYRFPLWSSMTLDEQVYFTVAKEENIRESMGLDDNYLLNKVIYLHDTQVKACRWP</sequence>
<dbReference type="OrthoDB" id="10415205at2759"/>
<evidence type="ECO:0000256" key="1">
    <source>
        <dbReference type="SAM" id="MobiDB-lite"/>
    </source>
</evidence>
<dbReference type="Proteomes" id="UP001149813">
    <property type="component" value="Unassembled WGS sequence"/>
</dbReference>
<evidence type="ECO:0000313" key="2">
    <source>
        <dbReference type="EMBL" id="KAJ1722639.1"/>
    </source>
</evidence>
<accession>A0A9W7XX69</accession>
<dbReference type="AlphaFoldDB" id="A0A9W7XX69"/>
<protein>
    <submittedName>
        <fullName evidence="2">Uncharacterized protein</fullName>
    </submittedName>
</protein>
<reference evidence="2" key="1">
    <citation type="submission" date="2022-07" db="EMBL/GenBank/DDBJ databases">
        <title>Phylogenomic reconstructions and comparative analyses of Kickxellomycotina fungi.</title>
        <authorList>
            <person name="Reynolds N.K."/>
            <person name="Stajich J.E."/>
            <person name="Barry K."/>
            <person name="Grigoriev I.V."/>
            <person name="Crous P."/>
            <person name="Smith M.E."/>
        </authorList>
    </citation>
    <scope>NUCLEOTIDE SEQUENCE</scope>
    <source>
        <strain evidence="2">NBRC 32514</strain>
    </source>
</reference>
<feature type="compositionally biased region" description="Basic and acidic residues" evidence="1">
    <location>
        <begin position="19"/>
        <end position="37"/>
    </location>
</feature>
<comment type="caution">
    <text evidence="2">The sequence shown here is derived from an EMBL/GenBank/DDBJ whole genome shotgun (WGS) entry which is preliminary data.</text>
</comment>
<evidence type="ECO:0000313" key="3">
    <source>
        <dbReference type="Proteomes" id="UP001149813"/>
    </source>
</evidence>
<gene>
    <name evidence="2" type="ORF">LPJ53_002943</name>
</gene>
<name>A0A9W7XX69_9FUNG</name>